<gene>
    <name evidence="1" type="ORF">A2U01_0010510</name>
</gene>
<organism evidence="1 2">
    <name type="scientific">Trifolium medium</name>
    <dbReference type="NCBI Taxonomy" id="97028"/>
    <lineage>
        <taxon>Eukaryota</taxon>
        <taxon>Viridiplantae</taxon>
        <taxon>Streptophyta</taxon>
        <taxon>Embryophyta</taxon>
        <taxon>Tracheophyta</taxon>
        <taxon>Spermatophyta</taxon>
        <taxon>Magnoliopsida</taxon>
        <taxon>eudicotyledons</taxon>
        <taxon>Gunneridae</taxon>
        <taxon>Pentapetalae</taxon>
        <taxon>rosids</taxon>
        <taxon>fabids</taxon>
        <taxon>Fabales</taxon>
        <taxon>Fabaceae</taxon>
        <taxon>Papilionoideae</taxon>
        <taxon>50 kb inversion clade</taxon>
        <taxon>NPAAA clade</taxon>
        <taxon>Hologalegina</taxon>
        <taxon>IRL clade</taxon>
        <taxon>Trifolieae</taxon>
        <taxon>Trifolium</taxon>
    </lineage>
</organism>
<sequence length="296" mass="33268">FGKINNARGSVVVEAVENITRVLVNPPIAETVHFRQRILASNFRSICSKVIAMSDLDDFDVCQFNCVYPRKTLNELIHTFECGVFILSAKVVGLTKQDHWFYPICDCKRMLFPLNGTYYCSHCHLTGFNALPKYRFEMTVNDGSTTAVFELFDHVLNGVRSLNFSLMGAQFALTNVGLEIIGAKELIFIVRKIAGAENVCKDVIEVLRVSDSDSIIRHFHDDGYNYTPTKLIFKPHFTDIPQTSVQKCVNTWSDSVNSELFTNDEISLDPVCSDVPVGNNVFDEIMDAKEGLLSLC</sequence>
<comment type="caution">
    <text evidence="1">The sequence shown here is derived from an EMBL/GenBank/DDBJ whole genome shotgun (WGS) entry which is preliminary data.</text>
</comment>
<dbReference type="InterPro" id="IPR012340">
    <property type="entry name" value="NA-bd_OB-fold"/>
</dbReference>
<accession>A0A392MQ32</accession>
<dbReference type="SUPFAM" id="SSF50249">
    <property type="entry name" value="Nucleic acid-binding proteins"/>
    <property type="match status" value="1"/>
</dbReference>
<proteinExistence type="predicted"/>
<keyword evidence="2" id="KW-1185">Reference proteome</keyword>
<evidence type="ECO:0000313" key="1">
    <source>
        <dbReference type="EMBL" id="MCH89610.1"/>
    </source>
</evidence>
<evidence type="ECO:0000313" key="2">
    <source>
        <dbReference type="Proteomes" id="UP000265520"/>
    </source>
</evidence>
<feature type="non-terminal residue" evidence="1">
    <location>
        <position position="1"/>
    </location>
</feature>
<dbReference type="Gene3D" id="2.40.50.140">
    <property type="entry name" value="Nucleic acid-binding proteins"/>
    <property type="match status" value="1"/>
</dbReference>
<dbReference type="Proteomes" id="UP000265520">
    <property type="component" value="Unassembled WGS sequence"/>
</dbReference>
<dbReference type="AlphaFoldDB" id="A0A392MQ32"/>
<dbReference type="EMBL" id="LXQA010016519">
    <property type="protein sequence ID" value="MCH89610.1"/>
    <property type="molecule type" value="Genomic_DNA"/>
</dbReference>
<reference evidence="1 2" key="1">
    <citation type="journal article" date="2018" name="Front. Plant Sci.">
        <title>Red Clover (Trifolium pratense) and Zigzag Clover (T. medium) - A Picture of Genomic Similarities and Differences.</title>
        <authorList>
            <person name="Dluhosova J."/>
            <person name="Istvanek J."/>
            <person name="Nedelnik J."/>
            <person name="Repkova J."/>
        </authorList>
    </citation>
    <scope>NUCLEOTIDE SEQUENCE [LARGE SCALE GENOMIC DNA]</scope>
    <source>
        <strain evidence="2">cv. 10/8</strain>
        <tissue evidence="1">Leaf</tissue>
    </source>
</reference>
<name>A0A392MQ32_9FABA</name>
<feature type="non-terminal residue" evidence="1">
    <location>
        <position position="296"/>
    </location>
</feature>
<protein>
    <submittedName>
        <fullName evidence="1">Replication factor A protein</fullName>
    </submittedName>
</protein>